<keyword evidence="9" id="KW-1185">Reference proteome</keyword>
<dbReference type="PANTHER" id="PTHR32125:SF4">
    <property type="entry name" value="2-C-METHYL-D-ERYTHRITOL 4-PHOSPHATE CYTIDYLYLTRANSFERASE, CHLOROPLASTIC"/>
    <property type="match status" value="1"/>
</dbReference>
<dbReference type="EC" id="2.7.7.60" evidence="7"/>
<evidence type="ECO:0000256" key="2">
    <source>
        <dbReference type="ARBA" id="ARBA00004787"/>
    </source>
</evidence>
<keyword evidence="4 7" id="KW-0808">Transferase</keyword>
<comment type="function">
    <text evidence="7">Catalyzes the formation of 4-diphosphocytidyl-2-C-methyl-D-erythritol from CTP and 2-C-methyl-D-erythritol 4-phosphate (MEP).</text>
</comment>
<dbReference type="Proteomes" id="UP000019063">
    <property type="component" value="Unassembled WGS sequence"/>
</dbReference>
<dbReference type="SUPFAM" id="SSF53448">
    <property type="entry name" value="Nucleotide-diphospho-sugar transferases"/>
    <property type="match status" value="1"/>
</dbReference>
<evidence type="ECO:0000256" key="6">
    <source>
        <dbReference type="ARBA" id="ARBA00023229"/>
    </source>
</evidence>
<comment type="similarity">
    <text evidence="3 7">Belongs to the IspD/TarI cytidylyltransferase family. IspD subfamily.</text>
</comment>
<accession>W4HP12</accession>
<evidence type="ECO:0000256" key="4">
    <source>
        <dbReference type="ARBA" id="ARBA00022679"/>
    </source>
</evidence>
<dbReference type="UniPathway" id="UPA00056">
    <property type="reaction ID" value="UER00093"/>
</dbReference>
<evidence type="ECO:0000256" key="5">
    <source>
        <dbReference type="ARBA" id="ARBA00022695"/>
    </source>
</evidence>
<dbReference type="GO" id="GO:0050518">
    <property type="term" value="F:2-C-methyl-D-erythritol 4-phosphate cytidylyltransferase activity"/>
    <property type="evidence" value="ECO:0007669"/>
    <property type="project" value="UniProtKB-UniRule"/>
</dbReference>
<comment type="pathway">
    <text evidence="2 7">Isoprenoid biosynthesis; isopentenyl diphosphate biosynthesis via DXP pathway; isopentenyl diphosphate from 1-deoxy-D-xylulose 5-phosphate: step 2/6.</text>
</comment>
<dbReference type="InterPro" id="IPR018294">
    <property type="entry name" value="ISPD_synthase_CS"/>
</dbReference>
<feature type="site" description="Positions MEP for the nucleophilic attack" evidence="7">
    <location>
        <position position="201"/>
    </location>
</feature>
<reference evidence="8 9" key="1">
    <citation type="journal article" date="2014" name="Antonie Van Leeuwenhoek">
        <title>Roseivivax atlanticus sp. nov., isolated from surface seawater of the Atlantic Ocean.</title>
        <authorList>
            <person name="Li G."/>
            <person name="Lai Q."/>
            <person name="Liu X."/>
            <person name="Sun F."/>
            <person name="Shao Z."/>
        </authorList>
    </citation>
    <scope>NUCLEOTIDE SEQUENCE [LARGE SCALE GENOMIC DNA]</scope>
    <source>
        <strain evidence="8 9">22II-s10s</strain>
    </source>
</reference>
<dbReference type="InterPro" id="IPR034683">
    <property type="entry name" value="IspD/TarI"/>
</dbReference>
<organism evidence="8 9">
    <name type="scientific">Roseivivax marinus</name>
    <dbReference type="NCBI Taxonomy" id="1379903"/>
    <lineage>
        <taxon>Bacteria</taxon>
        <taxon>Pseudomonadati</taxon>
        <taxon>Pseudomonadota</taxon>
        <taxon>Alphaproteobacteria</taxon>
        <taxon>Rhodobacterales</taxon>
        <taxon>Roseobacteraceae</taxon>
        <taxon>Roseivivax</taxon>
    </lineage>
</organism>
<name>W4HP12_9RHOB</name>
<keyword evidence="5 7" id="KW-0548">Nucleotidyltransferase</keyword>
<dbReference type="EMBL" id="AQQW01000001">
    <property type="protein sequence ID" value="ETW14414.1"/>
    <property type="molecule type" value="Genomic_DNA"/>
</dbReference>
<dbReference type="InterPro" id="IPR029044">
    <property type="entry name" value="Nucleotide-diphossugar_trans"/>
</dbReference>
<dbReference type="STRING" id="1379903.ATO8_00855"/>
<sequence>MRQAALIVAAGRGTRAGGDLPKQWRPVAGRTVTEWTLSRFSHMDEIALVIHPDDRAAAAEAIGALPVRLIAGGADRAASVRAGLEALTAAAPDVVLIHDVARPCVPRAVIDRVVAALETVPGAAPGLPVTDALWQATPEGRVGGTARREGLFRAQTPQGFRFRAILDAHLVHPGGAADDVEVARMAGIDVAIVAGAEDNLKITGPDDFDRAARILETMDGHTLRQRI</sequence>
<gene>
    <name evidence="7" type="primary">ispD</name>
    <name evidence="8" type="ORF">ATO8_00855</name>
</gene>
<evidence type="ECO:0000313" key="9">
    <source>
        <dbReference type="Proteomes" id="UP000019063"/>
    </source>
</evidence>
<evidence type="ECO:0000256" key="1">
    <source>
        <dbReference type="ARBA" id="ARBA00001282"/>
    </source>
</evidence>
<evidence type="ECO:0000313" key="8">
    <source>
        <dbReference type="EMBL" id="ETW14414.1"/>
    </source>
</evidence>
<feature type="site" description="Transition state stabilizer" evidence="7">
    <location>
        <position position="15"/>
    </location>
</feature>
<dbReference type="eggNOG" id="COG1211">
    <property type="taxonomic scope" value="Bacteria"/>
</dbReference>
<comment type="catalytic activity">
    <reaction evidence="1 7">
        <text>2-C-methyl-D-erythritol 4-phosphate + CTP + H(+) = 4-CDP-2-C-methyl-D-erythritol + diphosphate</text>
        <dbReference type="Rhea" id="RHEA:13429"/>
        <dbReference type="ChEBI" id="CHEBI:15378"/>
        <dbReference type="ChEBI" id="CHEBI:33019"/>
        <dbReference type="ChEBI" id="CHEBI:37563"/>
        <dbReference type="ChEBI" id="CHEBI:57823"/>
        <dbReference type="ChEBI" id="CHEBI:58262"/>
        <dbReference type="EC" id="2.7.7.60"/>
    </reaction>
</comment>
<protein>
    <recommendedName>
        <fullName evidence="7">2-C-methyl-D-erythritol 4-phosphate cytidylyltransferase</fullName>
        <ecNumber evidence="7">2.7.7.60</ecNumber>
    </recommendedName>
    <alternativeName>
        <fullName evidence="7">4-diphosphocytidyl-2C-methyl-D-erythritol synthase</fullName>
    </alternativeName>
    <alternativeName>
        <fullName evidence="7">MEP cytidylyltransferase</fullName>
        <shortName evidence="7">MCT</shortName>
    </alternativeName>
</protein>
<dbReference type="RefSeq" id="WP_043841290.1">
    <property type="nucleotide sequence ID" value="NZ_AQQW01000001.1"/>
</dbReference>
<comment type="caution">
    <text evidence="8">The sequence shown here is derived from an EMBL/GenBank/DDBJ whole genome shotgun (WGS) entry which is preliminary data.</text>
</comment>
<feature type="site" description="Positions MEP for the nucleophilic attack" evidence="7">
    <location>
        <position position="148"/>
    </location>
</feature>
<dbReference type="InterPro" id="IPR050088">
    <property type="entry name" value="IspD/TarI_cytidylyltransf_bact"/>
</dbReference>
<dbReference type="GO" id="GO:0019288">
    <property type="term" value="P:isopentenyl diphosphate biosynthetic process, methylerythritol 4-phosphate pathway"/>
    <property type="evidence" value="ECO:0007669"/>
    <property type="project" value="UniProtKB-UniRule"/>
</dbReference>
<dbReference type="InterPro" id="IPR001228">
    <property type="entry name" value="IspD"/>
</dbReference>
<evidence type="ECO:0000256" key="7">
    <source>
        <dbReference type="HAMAP-Rule" id="MF_00108"/>
    </source>
</evidence>
<dbReference type="PANTHER" id="PTHR32125">
    <property type="entry name" value="2-C-METHYL-D-ERYTHRITOL 4-PHOSPHATE CYTIDYLYLTRANSFERASE, CHLOROPLASTIC"/>
    <property type="match status" value="1"/>
</dbReference>
<evidence type="ECO:0000256" key="3">
    <source>
        <dbReference type="ARBA" id="ARBA00009789"/>
    </source>
</evidence>
<dbReference type="CDD" id="cd02516">
    <property type="entry name" value="CDP-ME_synthetase"/>
    <property type="match status" value="1"/>
</dbReference>
<proteinExistence type="inferred from homology"/>
<feature type="site" description="Transition state stabilizer" evidence="7">
    <location>
        <position position="22"/>
    </location>
</feature>
<dbReference type="PATRIC" id="fig|1317118.6.peg.176"/>
<dbReference type="AlphaFoldDB" id="W4HP12"/>
<dbReference type="Pfam" id="PF01128">
    <property type="entry name" value="IspD"/>
    <property type="match status" value="1"/>
</dbReference>
<dbReference type="PROSITE" id="PS01295">
    <property type="entry name" value="ISPD"/>
    <property type="match status" value="1"/>
</dbReference>
<dbReference type="HAMAP" id="MF_00108">
    <property type="entry name" value="IspD"/>
    <property type="match status" value="1"/>
</dbReference>
<dbReference type="Gene3D" id="3.90.550.10">
    <property type="entry name" value="Spore Coat Polysaccharide Biosynthesis Protein SpsA, Chain A"/>
    <property type="match status" value="1"/>
</dbReference>
<keyword evidence="6 7" id="KW-0414">Isoprene biosynthesis</keyword>
<dbReference type="NCBIfam" id="TIGR00453">
    <property type="entry name" value="ispD"/>
    <property type="match status" value="1"/>
</dbReference>